<dbReference type="Proteomes" id="UP001202180">
    <property type="component" value="Unassembled WGS sequence"/>
</dbReference>
<evidence type="ECO:0000256" key="1">
    <source>
        <dbReference type="SAM" id="Phobius"/>
    </source>
</evidence>
<sequence length="188" mass="20462">MVTATNIGNAEHKFQRISLVVRGIKKGYDLVGRSSGARYLIEQTIYLIGYNATTPSCFSGFSFSLSKLFTSRSILPTERCSSGSSFANRGDFADALGLFMLTSFANGLAYILIWIGTSLLYIDLLPLEGIVDKRLVQGLVAIKLTALAGSFLHVWPVLISNTFDLLGVILAWLLLNSLASHQELHEAG</sequence>
<keyword evidence="1" id="KW-0472">Membrane</keyword>
<accession>A0ABT0HSW1</accession>
<evidence type="ECO:0000313" key="2">
    <source>
        <dbReference type="EMBL" id="MCK8495273.1"/>
    </source>
</evidence>
<keyword evidence="1" id="KW-0812">Transmembrane</keyword>
<gene>
    <name evidence="2" type="ORF">M0L20_25615</name>
</gene>
<dbReference type="RefSeq" id="WP_248480005.1">
    <property type="nucleotide sequence ID" value="NZ_JALPRF010000007.1"/>
</dbReference>
<name>A0ABT0HSW1_9BACT</name>
<feature type="transmembrane region" description="Helical" evidence="1">
    <location>
        <begin position="158"/>
        <end position="175"/>
    </location>
</feature>
<evidence type="ECO:0000313" key="3">
    <source>
        <dbReference type="Proteomes" id="UP001202180"/>
    </source>
</evidence>
<feature type="transmembrane region" description="Helical" evidence="1">
    <location>
        <begin position="95"/>
        <end position="122"/>
    </location>
</feature>
<keyword evidence="3" id="KW-1185">Reference proteome</keyword>
<protein>
    <submittedName>
        <fullName evidence="2">Uncharacterized protein</fullName>
    </submittedName>
</protein>
<reference evidence="2 3" key="1">
    <citation type="submission" date="2022-04" db="EMBL/GenBank/DDBJ databases">
        <title>Spirosoma sp. strain RP8 genome sequencing and assembly.</title>
        <authorList>
            <person name="Jung Y."/>
        </authorList>
    </citation>
    <scope>NUCLEOTIDE SEQUENCE [LARGE SCALE GENOMIC DNA]</scope>
    <source>
        <strain evidence="2 3">RP8</strain>
    </source>
</reference>
<proteinExistence type="predicted"/>
<keyword evidence="1" id="KW-1133">Transmembrane helix</keyword>
<dbReference type="EMBL" id="JALPRF010000007">
    <property type="protein sequence ID" value="MCK8495273.1"/>
    <property type="molecule type" value="Genomic_DNA"/>
</dbReference>
<organism evidence="2 3">
    <name type="scientific">Spirosoma liriopis</name>
    <dbReference type="NCBI Taxonomy" id="2937440"/>
    <lineage>
        <taxon>Bacteria</taxon>
        <taxon>Pseudomonadati</taxon>
        <taxon>Bacteroidota</taxon>
        <taxon>Cytophagia</taxon>
        <taxon>Cytophagales</taxon>
        <taxon>Cytophagaceae</taxon>
        <taxon>Spirosoma</taxon>
    </lineage>
</organism>
<comment type="caution">
    <text evidence="2">The sequence shown here is derived from an EMBL/GenBank/DDBJ whole genome shotgun (WGS) entry which is preliminary data.</text>
</comment>